<dbReference type="Gene3D" id="1.20.1250.20">
    <property type="entry name" value="MFS general substrate transporter like domains"/>
    <property type="match status" value="1"/>
</dbReference>
<keyword evidence="5 6" id="KW-0472">Membrane</keyword>
<gene>
    <name evidence="7" type="ORF">LLUT_LOCUS10431</name>
</gene>
<comment type="similarity">
    <text evidence="2">Belongs to the major facilitator superfamily. Proton-dependent oligopeptide transporter (POT/PTR) (TC 2.A.17) family.</text>
</comment>
<dbReference type="Pfam" id="PF00854">
    <property type="entry name" value="PTR2"/>
    <property type="match status" value="1"/>
</dbReference>
<dbReference type="PANTHER" id="PTHR11654">
    <property type="entry name" value="OLIGOPEPTIDE TRANSPORTER-RELATED"/>
    <property type="match status" value="1"/>
</dbReference>
<name>A0AAV1WKM3_LUPLU</name>
<evidence type="ECO:0000256" key="2">
    <source>
        <dbReference type="ARBA" id="ARBA00005982"/>
    </source>
</evidence>
<dbReference type="GO" id="GO:0016020">
    <property type="term" value="C:membrane"/>
    <property type="evidence" value="ECO:0007669"/>
    <property type="project" value="UniProtKB-SubCell"/>
</dbReference>
<organism evidence="7 8">
    <name type="scientific">Lupinus luteus</name>
    <name type="common">European yellow lupine</name>
    <dbReference type="NCBI Taxonomy" id="3873"/>
    <lineage>
        <taxon>Eukaryota</taxon>
        <taxon>Viridiplantae</taxon>
        <taxon>Streptophyta</taxon>
        <taxon>Embryophyta</taxon>
        <taxon>Tracheophyta</taxon>
        <taxon>Spermatophyta</taxon>
        <taxon>Magnoliopsida</taxon>
        <taxon>eudicotyledons</taxon>
        <taxon>Gunneridae</taxon>
        <taxon>Pentapetalae</taxon>
        <taxon>rosids</taxon>
        <taxon>fabids</taxon>
        <taxon>Fabales</taxon>
        <taxon>Fabaceae</taxon>
        <taxon>Papilionoideae</taxon>
        <taxon>50 kb inversion clade</taxon>
        <taxon>genistoids sensu lato</taxon>
        <taxon>core genistoids</taxon>
        <taxon>Genisteae</taxon>
        <taxon>Lupinus</taxon>
    </lineage>
</organism>
<reference evidence="7 8" key="1">
    <citation type="submission" date="2024-03" db="EMBL/GenBank/DDBJ databases">
        <authorList>
            <person name="Martinez-Hernandez J."/>
        </authorList>
    </citation>
    <scope>NUCLEOTIDE SEQUENCE [LARGE SCALE GENOMIC DNA]</scope>
</reference>
<evidence type="ECO:0000313" key="7">
    <source>
        <dbReference type="EMBL" id="CAL0309371.1"/>
    </source>
</evidence>
<keyword evidence="4 6" id="KW-1133">Transmembrane helix</keyword>
<dbReference type="InterPro" id="IPR036259">
    <property type="entry name" value="MFS_trans_sf"/>
</dbReference>
<dbReference type="Proteomes" id="UP001497480">
    <property type="component" value="Unassembled WGS sequence"/>
</dbReference>
<keyword evidence="3 6" id="KW-0812">Transmembrane</keyword>
<keyword evidence="8" id="KW-1185">Reference proteome</keyword>
<evidence type="ECO:0000313" key="8">
    <source>
        <dbReference type="Proteomes" id="UP001497480"/>
    </source>
</evidence>
<evidence type="ECO:0000256" key="3">
    <source>
        <dbReference type="ARBA" id="ARBA00022692"/>
    </source>
</evidence>
<sequence length="74" mass="8569">MFFLALYLASTGDGGHKPCIQTFVADQFDEEMVEEKKSKNSFFNLWYMGIVVGSTVPVFLVPSLQVNFYLFYRR</sequence>
<comment type="subcellular location">
    <subcellularLocation>
        <location evidence="1">Membrane</location>
        <topology evidence="1">Multi-pass membrane protein</topology>
    </subcellularLocation>
</comment>
<evidence type="ECO:0000256" key="4">
    <source>
        <dbReference type="ARBA" id="ARBA00022989"/>
    </source>
</evidence>
<dbReference type="GO" id="GO:0022857">
    <property type="term" value="F:transmembrane transporter activity"/>
    <property type="evidence" value="ECO:0007669"/>
    <property type="project" value="InterPro"/>
</dbReference>
<feature type="transmembrane region" description="Helical" evidence="6">
    <location>
        <begin position="45"/>
        <end position="72"/>
    </location>
</feature>
<dbReference type="AlphaFoldDB" id="A0AAV1WKM3"/>
<dbReference type="EMBL" id="CAXHTB010000007">
    <property type="protein sequence ID" value="CAL0309371.1"/>
    <property type="molecule type" value="Genomic_DNA"/>
</dbReference>
<evidence type="ECO:0000256" key="6">
    <source>
        <dbReference type="SAM" id="Phobius"/>
    </source>
</evidence>
<dbReference type="InterPro" id="IPR000109">
    <property type="entry name" value="POT_fam"/>
</dbReference>
<protein>
    <submittedName>
        <fullName evidence="7">Uncharacterized protein</fullName>
    </submittedName>
</protein>
<accession>A0AAV1WKM3</accession>
<comment type="caution">
    <text evidence="7">The sequence shown here is derived from an EMBL/GenBank/DDBJ whole genome shotgun (WGS) entry which is preliminary data.</text>
</comment>
<evidence type="ECO:0000256" key="5">
    <source>
        <dbReference type="ARBA" id="ARBA00023136"/>
    </source>
</evidence>
<evidence type="ECO:0000256" key="1">
    <source>
        <dbReference type="ARBA" id="ARBA00004141"/>
    </source>
</evidence>
<proteinExistence type="inferred from homology"/>